<organism evidence="1 2">
    <name type="scientific">Athelia psychrophila</name>
    <dbReference type="NCBI Taxonomy" id="1759441"/>
    <lineage>
        <taxon>Eukaryota</taxon>
        <taxon>Fungi</taxon>
        <taxon>Dikarya</taxon>
        <taxon>Basidiomycota</taxon>
        <taxon>Agaricomycotina</taxon>
        <taxon>Agaricomycetes</taxon>
        <taxon>Agaricomycetidae</taxon>
        <taxon>Atheliales</taxon>
        <taxon>Atheliaceae</taxon>
        <taxon>Athelia</taxon>
    </lineage>
</organism>
<dbReference type="Proteomes" id="UP000076532">
    <property type="component" value="Unassembled WGS sequence"/>
</dbReference>
<keyword evidence="2" id="KW-1185">Reference proteome</keyword>
<dbReference type="EMBL" id="KV417520">
    <property type="protein sequence ID" value="KZP25529.1"/>
    <property type="molecule type" value="Genomic_DNA"/>
</dbReference>
<reference evidence="1 2" key="1">
    <citation type="journal article" date="2016" name="Mol. Biol. Evol.">
        <title>Comparative Genomics of Early-Diverging Mushroom-Forming Fungi Provides Insights into the Origins of Lignocellulose Decay Capabilities.</title>
        <authorList>
            <person name="Nagy L.G."/>
            <person name="Riley R."/>
            <person name="Tritt A."/>
            <person name="Adam C."/>
            <person name="Daum C."/>
            <person name="Floudas D."/>
            <person name="Sun H."/>
            <person name="Yadav J.S."/>
            <person name="Pangilinan J."/>
            <person name="Larsson K.H."/>
            <person name="Matsuura K."/>
            <person name="Barry K."/>
            <person name="Labutti K."/>
            <person name="Kuo R."/>
            <person name="Ohm R.A."/>
            <person name="Bhattacharya S.S."/>
            <person name="Shirouzu T."/>
            <person name="Yoshinaga Y."/>
            <person name="Martin F.M."/>
            <person name="Grigoriev I.V."/>
            <person name="Hibbett D.S."/>
        </authorList>
    </citation>
    <scope>NUCLEOTIDE SEQUENCE [LARGE SCALE GENOMIC DNA]</scope>
    <source>
        <strain evidence="1 2">CBS 109695</strain>
    </source>
</reference>
<evidence type="ECO:0000313" key="2">
    <source>
        <dbReference type="Proteomes" id="UP000076532"/>
    </source>
</evidence>
<accession>A0A166NZ35</accession>
<dbReference type="AlphaFoldDB" id="A0A166NZ35"/>
<gene>
    <name evidence="1" type="ORF">FIBSPDRAFT_950233</name>
</gene>
<dbReference type="OrthoDB" id="5274293at2759"/>
<proteinExistence type="predicted"/>
<protein>
    <submittedName>
        <fullName evidence="1">Uncharacterized protein</fullName>
    </submittedName>
</protein>
<evidence type="ECO:0000313" key="1">
    <source>
        <dbReference type="EMBL" id="KZP25529.1"/>
    </source>
</evidence>
<name>A0A166NZ35_9AGAM</name>
<sequence>MSTERVGLSNGNYTLTLDKVISGSPIVKQVVCDISYIWNWPRNTGSATLLTVDGVKVDLPLFPEGIEGMLAFISDKPTEVKLPDGPTVVINRVVLELVGGNTQKAMMMLGEPGTEITTDEILATQNWELGGPATVERAGKVVEAIYSSGRPVGESGGQFTLTLDKVVSGTPIVKTAVCAFSYVWNWPRNTGSATLRTIDGIQVDMPLFPEGIEGMLAFMSDRSIEVKLPEGPTVVINRVMLELVGRDTKRAAMMLGEPGTEVTTDEILATPNWEQGGAATAERAGRVVGVVYASAQRGAESGGRFTLTLDKVLSGSPTVTKAVCVFTFVWNWASNRGMATLQTIDGQHIGVPLYPRGVFEGMLEFASELELPLKVRFPDGAIIFISGAIFGLVGGEPRAGLDVGERGQEFLVTQNWNVLLEETVKRASKVVTATYSS</sequence>